<dbReference type="GO" id="GO:0046655">
    <property type="term" value="P:folic acid metabolic process"/>
    <property type="evidence" value="ECO:0007669"/>
    <property type="project" value="TreeGrafter"/>
</dbReference>
<dbReference type="FunFam" id="3.40.430.10:FF:000002">
    <property type="entry name" value="Dihydrofolate reductase"/>
    <property type="match status" value="1"/>
</dbReference>
<dbReference type="GO" id="GO:0004146">
    <property type="term" value="F:dihydrofolate reductase activity"/>
    <property type="evidence" value="ECO:0007669"/>
    <property type="project" value="UniProtKB-EC"/>
</dbReference>
<evidence type="ECO:0000256" key="7">
    <source>
        <dbReference type="ARBA" id="ARBA00048873"/>
    </source>
</evidence>
<evidence type="ECO:0000256" key="5">
    <source>
        <dbReference type="ARBA" id="ARBA00022857"/>
    </source>
</evidence>
<reference evidence="9" key="1">
    <citation type="submission" date="2025-08" db="UniProtKB">
        <authorList>
            <consortium name="Ensembl"/>
        </authorList>
    </citation>
    <scope>IDENTIFICATION</scope>
</reference>
<dbReference type="AlphaFoldDB" id="A0A8C4PZM3"/>
<proteinExistence type="inferred from homology"/>
<evidence type="ECO:0000256" key="6">
    <source>
        <dbReference type="ARBA" id="ARBA00023002"/>
    </source>
</evidence>
<evidence type="ECO:0000313" key="9">
    <source>
        <dbReference type="Ensembl" id="ENSEBUP00000007730.1"/>
    </source>
</evidence>
<dbReference type="GO" id="GO:0046452">
    <property type="term" value="P:dihydrofolate metabolic process"/>
    <property type="evidence" value="ECO:0007669"/>
    <property type="project" value="TreeGrafter"/>
</dbReference>
<feature type="domain" description="DHFR" evidence="8">
    <location>
        <begin position="56"/>
        <end position="238"/>
    </location>
</feature>
<dbReference type="InterPro" id="IPR001796">
    <property type="entry name" value="DHFR_dom"/>
</dbReference>
<dbReference type="PANTHER" id="PTHR48069:SF6">
    <property type="entry name" value="DIHYDROFOLATE REDUCTASE"/>
    <property type="match status" value="1"/>
</dbReference>
<dbReference type="Gene3D" id="3.40.430.10">
    <property type="entry name" value="Dihydrofolate Reductase, subunit A"/>
    <property type="match status" value="1"/>
</dbReference>
<evidence type="ECO:0000256" key="3">
    <source>
        <dbReference type="ARBA" id="ARBA00012856"/>
    </source>
</evidence>
<dbReference type="Proteomes" id="UP000694388">
    <property type="component" value="Unplaced"/>
</dbReference>
<sequence length="241" mass="26978">MAATRTALRRVPTRTNAMPMVTVLTGLREVGGATGRDFSRSFSSGKTSVHQMAQNPVNVIAAVLPNMGIGWKGGLPWHSKSLVKEMKHFTRLTSAAAEGKQNAVVMGRKTWESIPEKFRPLRNRINVVLSRTLSHLPLGAHYLATDFSNALAQLSESELCCRIDHIWIIGGSSIYKEALLHPACHRIFITRIMHDFEADTFFPHINSKRFSLCQSYPGIPEEIQEENGVQYKFEVYEVVAK</sequence>
<reference evidence="9" key="2">
    <citation type="submission" date="2025-09" db="UniProtKB">
        <authorList>
            <consortium name="Ensembl"/>
        </authorList>
    </citation>
    <scope>IDENTIFICATION</scope>
</reference>
<dbReference type="InterPro" id="IPR024072">
    <property type="entry name" value="DHFR-like_dom_sf"/>
</dbReference>
<accession>A0A8C4PZM3</accession>
<dbReference type="PANTHER" id="PTHR48069">
    <property type="entry name" value="DIHYDROFOLATE REDUCTASE"/>
    <property type="match status" value="1"/>
</dbReference>
<comment type="catalytic activity">
    <reaction evidence="7">
        <text>(6S)-5,6,7,8-tetrahydrofolate + NADP(+) = 7,8-dihydrofolate + NADPH + H(+)</text>
        <dbReference type="Rhea" id="RHEA:15009"/>
        <dbReference type="ChEBI" id="CHEBI:15378"/>
        <dbReference type="ChEBI" id="CHEBI:57451"/>
        <dbReference type="ChEBI" id="CHEBI:57453"/>
        <dbReference type="ChEBI" id="CHEBI:57783"/>
        <dbReference type="ChEBI" id="CHEBI:58349"/>
        <dbReference type="EC" id="1.5.1.3"/>
    </reaction>
</comment>
<dbReference type="GO" id="GO:0046654">
    <property type="term" value="P:tetrahydrofolate biosynthetic process"/>
    <property type="evidence" value="ECO:0007669"/>
    <property type="project" value="InterPro"/>
</dbReference>
<dbReference type="InterPro" id="IPR012259">
    <property type="entry name" value="DHFR"/>
</dbReference>
<organism evidence="9 10">
    <name type="scientific">Eptatretus burgeri</name>
    <name type="common">Inshore hagfish</name>
    <dbReference type="NCBI Taxonomy" id="7764"/>
    <lineage>
        <taxon>Eukaryota</taxon>
        <taxon>Metazoa</taxon>
        <taxon>Chordata</taxon>
        <taxon>Craniata</taxon>
        <taxon>Vertebrata</taxon>
        <taxon>Cyclostomata</taxon>
        <taxon>Myxini</taxon>
        <taxon>Myxiniformes</taxon>
        <taxon>Myxinidae</taxon>
        <taxon>Eptatretinae</taxon>
        <taxon>Eptatretus</taxon>
    </lineage>
</organism>
<dbReference type="PROSITE" id="PS51330">
    <property type="entry name" value="DHFR_2"/>
    <property type="match status" value="1"/>
</dbReference>
<dbReference type="Ensembl" id="ENSEBUT00000008218.1">
    <property type="protein sequence ID" value="ENSEBUP00000007730.1"/>
    <property type="gene ID" value="ENSEBUG00000005044.1"/>
</dbReference>
<protein>
    <recommendedName>
        <fullName evidence="3">dihydrofolate reductase</fullName>
        <ecNumber evidence="3">1.5.1.3</ecNumber>
    </recommendedName>
</protein>
<dbReference type="GO" id="GO:0050661">
    <property type="term" value="F:NADP binding"/>
    <property type="evidence" value="ECO:0007669"/>
    <property type="project" value="InterPro"/>
</dbReference>
<dbReference type="SUPFAM" id="SSF53597">
    <property type="entry name" value="Dihydrofolate reductase-like"/>
    <property type="match status" value="1"/>
</dbReference>
<keyword evidence="5" id="KW-0521">NADP</keyword>
<dbReference type="Pfam" id="PF00186">
    <property type="entry name" value="DHFR_1"/>
    <property type="match status" value="1"/>
</dbReference>
<evidence type="ECO:0000259" key="8">
    <source>
        <dbReference type="PROSITE" id="PS51330"/>
    </source>
</evidence>
<evidence type="ECO:0000256" key="1">
    <source>
        <dbReference type="ARBA" id="ARBA00004903"/>
    </source>
</evidence>
<comment type="similarity">
    <text evidence="2">Belongs to the dihydrofolate reductase family.</text>
</comment>
<name>A0A8C4PZM3_EPTBU</name>
<evidence type="ECO:0000256" key="4">
    <source>
        <dbReference type="ARBA" id="ARBA00022563"/>
    </source>
</evidence>
<keyword evidence="6" id="KW-0560">Oxidoreductase</keyword>
<comment type="pathway">
    <text evidence="1">Cofactor biosynthesis; tetrahydrofolate biosynthesis; 5,6,7,8-tetrahydrofolate from 7,8-dihydrofolate: step 1/1.</text>
</comment>
<keyword evidence="4" id="KW-0554">One-carbon metabolism</keyword>
<dbReference type="GO" id="GO:0006730">
    <property type="term" value="P:one-carbon metabolic process"/>
    <property type="evidence" value="ECO:0007669"/>
    <property type="project" value="UniProtKB-KW"/>
</dbReference>
<dbReference type="GeneTree" id="ENSGT00940000165661"/>
<dbReference type="GO" id="GO:0005739">
    <property type="term" value="C:mitochondrion"/>
    <property type="evidence" value="ECO:0007669"/>
    <property type="project" value="TreeGrafter"/>
</dbReference>
<keyword evidence="10" id="KW-1185">Reference proteome</keyword>
<evidence type="ECO:0000313" key="10">
    <source>
        <dbReference type="Proteomes" id="UP000694388"/>
    </source>
</evidence>
<dbReference type="CDD" id="cd00209">
    <property type="entry name" value="DHFR"/>
    <property type="match status" value="1"/>
</dbReference>
<dbReference type="EC" id="1.5.1.3" evidence="3"/>
<evidence type="ECO:0000256" key="2">
    <source>
        <dbReference type="ARBA" id="ARBA00009539"/>
    </source>
</evidence>
<dbReference type="PRINTS" id="PR00070">
    <property type="entry name" value="DHFR"/>
</dbReference>